<gene>
    <name evidence="1" type="ORF">TBRA_LOCUS11292</name>
</gene>
<protein>
    <submittedName>
        <fullName evidence="1">Uncharacterized protein</fullName>
    </submittedName>
</protein>
<organism evidence="1 2">
    <name type="scientific">Trichogramma brassicae</name>
    <dbReference type="NCBI Taxonomy" id="86971"/>
    <lineage>
        <taxon>Eukaryota</taxon>
        <taxon>Metazoa</taxon>
        <taxon>Ecdysozoa</taxon>
        <taxon>Arthropoda</taxon>
        <taxon>Hexapoda</taxon>
        <taxon>Insecta</taxon>
        <taxon>Pterygota</taxon>
        <taxon>Neoptera</taxon>
        <taxon>Endopterygota</taxon>
        <taxon>Hymenoptera</taxon>
        <taxon>Apocrita</taxon>
        <taxon>Proctotrupomorpha</taxon>
        <taxon>Chalcidoidea</taxon>
        <taxon>Trichogrammatidae</taxon>
        <taxon>Trichogramma</taxon>
    </lineage>
</organism>
<accession>A0A6H5IQG3</accession>
<dbReference type="SUPFAM" id="SSF56219">
    <property type="entry name" value="DNase I-like"/>
    <property type="match status" value="1"/>
</dbReference>
<dbReference type="AlphaFoldDB" id="A0A6H5IQG3"/>
<dbReference type="InterPro" id="IPR036691">
    <property type="entry name" value="Endo/exonu/phosph_ase_sf"/>
</dbReference>
<evidence type="ECO:0000313" key="1">
    <source>
        <dbReference type="EMBL" id="CAB0039552.1"/>
    </source>
</evidence>
<dbReference type="EMBL" id="CADCXV010000968">
    <property type="protein sequence ID" value="CAB0039552.1"/>
    <property type="molecule type" value="Genomic_DNA"/>
</dbReference>
<proteinExistence type="predicted"/>
<reference evidence="1 2" key="1">
    <citation type="submission" date="2020-02" db="EMBL/GenBank/DDBJ databases">
        <authorList>
            <person name="Ferguson B K."/>
        </authorList>
    </citation>
    <scope>NUCLEOTIDE SEQUENCE [LARGE SCALE GENOMIC DNA]</scope>
</reference>
<evidence type="ECO:0000313" key="2">
    <source>
        <dbReference type="Proteomes" id="UP000479190"/>
    </source>
</evidence>
<keyword evidence="2" id="KW-1185">Reference proteome</keyword>
<dbReference type="Proteomes" id="UP000479190">
    <property type="component" value="Unassembled WGS sequence"/>
</dbReference>
<name>A0A6H5IQG3_9HYME</name>
<sequence>MRILQLNLNHCEAAQDLLCDTISRLRIDVAIFLCERAIQEPCSTQHMARRCRRPSSYLGAWRNSGAGAPSAGTSLLSRGPESAEFSFSASTLRQDSLRGDFSPPCQHHRGGPRQKAPCYCGGLQRMVDGVGM</sequence>